<evidence type="ECO:0000313" key="17">
    <source>
        <dbReference type="EMBL" id="POB49656.1"/>
    </source>
</evidence>
<evidence type="ECO:0000256" key="6">
    <source>
        <dbReference type="ARBA" id="ARBA00022692"/>
    </source>
</evidence>
<feature type="binding site" description="covalent" evidence="13">
    <location>
        <position position="46"/>
    </location>
    <ligand>
        <name>heme</name>
        <dbReference type="ChEBI" id="CHEBI:30413"/>
        <label>1</label>
    </ligand>
</feature>
<dbReference type="GO" id="GO:0009061">
    <property type="term" value="P:anaerobic respiration"/>
    <property type="evidence" value="ECO:0007669"/>
    <property type="project" value="TreeGrafter"/>
</dbReference>
<evidence type="ECO:0000313" key="18">
    <source>
        <dbReference type="Proteomes" id="UP000237466"/>
    </source>
</evidence>
<evidence type="ECO:0000256" key="12">
    <source>
        <dbReference type="PIRNR" id="PIRNR000013"/>
    </source>
</evidence>
<dbReference type="InterPro" id="IPR005126">
    <property type="entry name" value="NapC/NirT_cyt_c_N"/>
</dbReference>
<keyword evidence="11 15" id="KW-0472">Membrane</keyword>
<evidence type="ECO:0000256" key="1">
    <source>
        <dbReference type="ARBA" id="ARBA00004162"/>
    </source>
</evidence>
<dbReference type="Pfam" id="PF03264">
    <property type="entry name" value="Cytochrom_NNT"/>
    <property type="match status" value="1"/>
</dbReference>
<sequence length="185" mass="21141">MSLWDKPRNKWWLGVPLGGVLAFVIGAIAMTGFHWGMTFTNSNTFCFGCHIGMDTIVEEYQESVHFKNAKGVIAATCGDCHVPRELLPKLKLKIMATADIFHKLSGDITLDNFETEHRPRLFEKVTNEFVANKSQQCRYCHRVELMDFTAQDRTVARRHQTMEEREKSCIDCHAGIAHKLPQQSE</sequence>
<dbReference type="EMBL" id="PDGH01000027">
    <property type="protein sequence ID" value="POB49656.1"/>
    <property type="molecule type" value="Genomic_DNA"/>
</dbReference>
<comment type="subcellular location">
    <subcellularLocation>
        <location evidence="1">Cell membrane</location>
        <topology evidence="1">Single-pass membrane protein</topology>
    </subcellularLocation>
</comment>
<feature type="binding site" description="covalent" evidence="13">
    <location>
        <position position="137"/>
    </location>
    <ligand>
        <name>heme</name>
        <dbReference type="ChEBI" id="CHEBI:30413"/>
        <label>3</label>
    </ligand>
</feature>
<feature type="binding site" description="axial binding residue" evidence="14">
    <location>
        <position position="141"/>
    </location>
    <ligand>
        <name>heme</name>
        <dbReference type="ChEBI" id="CHEBI:30413"/>
        <label>3</label>
    </ligand>
    <ligandPart>
        <name>Fe</name>
        <dbReference type="ChEBI" id="CHEBI:18248"/>
    </ligandPart>
</feature>
<dbReference type="GO" id="GO:0009055">
    <property type="term" value="F:electron transfer activity"/>
    <property type="evidence" value="ECO:0007669"/>
    <property type="project" value="TreeGrafter"/>
</dbReference>
<dbReference type="GO" id="GO:0046872">
    <property type="term" value="F:metal ion binding"/>
    <property type="evidence" value="ECO:0007669"/>
    <property type="project" value="UniProtKB-KW"/>
</dbReference>
<feature type="binding site" description="covalent" evidence="13">
    <location>
        <position position="49"/>
    </location>
    <ligand>
        <name>heme</name>
        <dbReference type="ChEBI" id="CHEBI:30413"/>
        <label>1</label>
    </ligand>
</feature>
<feature type="binding site" description="covalent" evidence="13">
    <location>
        <position position="80"/>
    </location>
    <ligand>
        <name>heme</name>
        <dbReference type="ChEBI" id="CHEBI:30413"/>
        <label>2</label>
    </ligand>
</feature>
<evidence type="ECO:0000256" key="8">
    <source>
        <dbReference type="ARBA" id="ARBA00022982"/>
    </source>
</evidence>
<evidence type="ECO:0000256" key="9">
    <source>
        <dbReference type="ARBA" id="ARBA00022989"/>
    </source>
</evidence>
<feature type="binding site" description="axial binding residue" evidence="14">
    <location>
        <position position="53"/>
    </location>
    <ligand>
        <name>heme</name>
        <dbReference type="ChEBI" id="CHEBI:30413"/>
        <label>1</label>
    </ligand>
    <ligandPart>
        <name>Fe</name>
        <dbReference type="ChEBI" id="CHEBI:18248"/>
    </ligandPart>
</feature>
<gene>
    <name evidence="17" type="ORF">CRN52_02685</name>
</gene>
<accession>A0A2S3R7K7</accession>
<evidence type="ECO:0000256" key="5">
    <source>
        <dbReference type="ARBA" id="ARBA00022617"/>
    </source>
</evidence>
<evidence type="ECO:0000256" key="10">
    <source>
        <dbReference type="ARBA" id="ARBA00023004"/>
    </source>
</evidence>
<feature type="binding site" description="axial binding residue" evidence="14">
    <location>
        <position position="99"/>
    </location>
    <ligand>
        <name>heme</name>
        <dbReference type="ChEBI" id="CHEBI:30413"/>
        <label>1</label>
    </ligand>
    <ligandPart>
        <name>Fe</name>
        <dbReference type="ChEBI" id="CHEBI:18248"/>
    </ligandPart>
</feature>
<dbReference type="InterPro" id="IPR024717">
    <property type="entry name" value="NapC/NirT/NrfH"/>
</dbReference>
<dbReference type="RefSeq" id="WP_103199770.1">
    <property type="nucleotide sequence ID" value="NZ_CP134784.1"/>
</dbReference>
<dbReference type="InterPro" id="IPR051174">
    <property type="entry name" value="Cytochrome_c-type_ET"/>
</dbReference>
<dbReference type="PANTHER" id="PTHR30333">
    <property type="entry name" value="CYTOCHROME C-TYPE PROTEIN"/>
    <property type="match status" value="1"/>
</dbReference>
<feature type="binding site" description="covalent" evidence="13">
    <location>
        <position position="140"/>
    </location>
    <ligand>
        <name>heme</name>
        <dbReference type="ChEBI" id="CHEBI:30413"/>
        <label>3</label>
    </ligand>
</feature>
<dbReference type="Gene3D" id="1.10.3820.10">
    <property type="entry name" value="Di-heme elbow motif domain"/>
    <property type="match status" value="1"/>
</dbReference>
<evidence type="ECO:0000259" key="16">
    <source>
        <dbReference type="Pfam" id="PF03264"/>
    </source>
</evidence>
<feature type="binding site" description="covalent" evidence="13">
    <location>
        <position position="172"/>
    </location>
    <ligand>
        <name>heme</name>
        <dbReference type="ChEBI" id="CHEBI:30413"/>
        <label>4</label>
    </ligand>
</feature>
<dbReference type="InterPro" id="IPR038266">
    <property type="entry name" value="NapC/NirT_cytc_sf"/>
</dbReference>
<dbReference type="Proteomes" id="UP000237466">
    <property type="component" value="Unassembled WGS sequence"/>
</dbReference>
<feature type="binding site" description="axial binding residue" evidence="14">
    <location>
        <position position="178"/>
    </location>
    <ligand>
        <name>heme</name>
        <dbReference type="ChEBI" id="CHEBI:30413"/>
        <label>2</label>
    </ligand>
    <ligandPart>
        <name>Fe</name>
        <dbReference type="ChEBI" id="CHEBI:18248"/>
    </ligandPart>
</feature>
<reference evidence="17 18" key="1">
    <citation type="journal article" date="2018" name="Front. Microbiol.">
        <title>Phylogeny of Vibrio vulnificus from the Analysis of the Core-Genome: Implications for Intra-Species Taxonomy.</title>
        <authorList>
            <person name="Roig F.J."/>
            <person name="Gonzalez-Candelas F."/>
            <person name="Sanjuan E."/>
            <person name="Fouz B."/>
            <person name="Feil E.J."/>
            <person name="Llorens C."/>
            <person name="Baker-Austin C."/>
            <person name="Oliver J.D."/>
            <person name="Danin-Poleg Y."/>
            <person name="Gibas C.J."/>
            <person name="Kashi Y."/>
            <person name="Gulig P.A."/>
            <person name="Morrison S.S."/>
            <person name="Amaro C."/>
        </authorList>
    </citation>
    <scope>NUCLEOTIDE SEQUENCE [LARGE SCALE GENOMIC DNA]</scope>
    <source>
        <strain evidence="17 18">CECT4608</strain>
    </source>
</reference>
<evidence type="ECO:0000256" key="3">
    <source>
        <dbReference type="ARBA" id="ARBA00022448"/>
    </source>
</evidence>
<keyword evidence="10 12" id="KW-0408">Iron</keyword>
<comment type="similarity">
    <text evidence="2">Belongs to the NapC/NirT/NrfH family.</text>
</comment>
<evidence type="ECO:0000256" key="2">
    <source>
        <dbReference type="ARBA" id="ARBA00007395"/>
    </source>
</evidence>
<keyword evidence="5 12" id="KW-0349">Heme</keyword>
<feature type="binding site" description="axial binding residue" evidence="14">
    <location>
        <position position="173"/>
    </location>
    <ligand>
        <name>heme</name>
        <dbReference type="ChEBI" id="CHEBI:30413"/>
        <label>4</label>
    </ligand>
    <ligandPart>
        <name>Fe</name>
        <dbReference type="ChEBI" id="CHEBI:18248"/>
    </ligandPart>
</feature>
<keyword evidence="9 15" id="KW-1133">Transmembrane helix</keyword>
<feature type="binding site" description="axial binding residue" evidence="14">
    <location>
        <position position="81"/>
    </location>
    <ligand>
        <name>heme</name>
        <dbReference type="ChEBI" id="CHEBI:30413"/>
        <label>2</label>
    </ligand>
    <ligandPart>
        <name>Fe</name>
        <dbReference type="ChEBI" id="CHEBI:18248"/>
    </ligandPart>
</feature>
<dbReference type="GO" id="GO:0020037">
    <property type="term" value="F:heme binding"/>
    <property type="evidence" value="ECO:0007669"/>
    <property type="project" value="InterPro"/>
</dbReference>
<dbReference type="GO" id="GO:0005886">
    <property type="term" value="C:plasma membrane"/>
    <property type="evidence" value="ECO:0007669"/>
    <property type="project" value="UniProtKB-SubCell"/>
</dbReference>
<feature type="binding site" evidence="13">
    <location>
        <position position="99"/>
    </location>
    <ligand>
        <name>a menaquinol</name>
        <dbReference type="ChEBI" id="CHEBI:18151"/>
    </ligand>
</feature>
<keyword evidence="6 15" id="KW-0812">Transmembrane</keyword>
<comment type="caution">
    <text evidence="17">The sequence shown here is derived from an EMBL/GenBank/DDBJ whole genome shotgun (WGS) entry which is preliminary data.</text>
</comment>
<organism evidence="17 18">
    <name type="scientific">Vibrio vulnificus</name>
    <dbReference type="NCBI Taxonomy" id="672"/>
    <lineage>
        <taxon>Bacteria</taxon>
        <taxon>Pseudomonadati</taxon>
        <taxon>Pseudomonadota</taxon>
        <taxon>Gammaproteobacteria</taxon>
        <taxon>Vibrionales</taxon>
        <taxon>Vibrionaceae</taxon>
        <taxon>Vibrio</taxon>
    </lineage>
</organism>
<comment type="cofactor">
    <cofactor evidence="13">
        <name>heme</name>
        <dbReference type="ChEBI" id="CHEBI:30413"/>
    </cofactor>
    <text evidence="13">Binds 4 heme groups per subunit.</text>
</comment>
<keyword evidence="4" id="KW-1003">Cell membrane</keyword>
<keyword evidence="3 12" id="KW-0813">Transport</keyword>
<dbReference type="GO" id="GO:0019333">
    <property type="term" value="P:denitrification pathway"/>
    <property type="evidence" value="ECO:0007669"/>
    <property type="project" value="InterPro"/>
</dbReference>
<evidence type="ECO:0000256" key="14">
    <source>
        <dbReference type="PIRSR" id="PIRSR000013-2"/>
    </source>
</evidence>
<feature type="domain" description="NapC/NirT cytochrome c N-terminal" evidence="16">
    <location>
        <begin position="20"/>
        <end position="182"/>
    </location>
</feature>
<feature type="transmembrane region" description="Helical" evidence="15">
    <location>
        <begin position="12"/>
        <end position="37"/>
    </location>
</feature>
<name>A0A2S3R7K7_VIBVL</name>
<evidence type="ECO:0000256" key="15">
    <source>
        <dbReference type="SAM" id="Phobius"/>
    </source>
</evidence>
<keyword evidence="7 12" id="KW-0479">Metal-binding</keyword>
<dbReference type="PIRSF" id="PIRSF000013">
    <property type="entry name" value="4_hem_cytochrm_NapC"/>
    <property type="match status" value="1"/>
</dbReference>
<evidence type="ECO:0000256" key="13">
    <source>
        <dbReference type="PIRSR" id="PIRSR000013-1"/>
    </source>
</evidence>
<feature type="binding site" description="covalent" evidence="13">
    <location>
        <position position="77"/>
    </location>
    <ligand>
        <name>heme</name>
        <dbReference type="ChEBI" id="CHEBI:30413"/>
        <label>2</label>
    </ligand>
</feature>
<evidence type="ECO:0000256" key="7">
    <source>
        <dbReference type="ARBA" id="ARBA00022723"/>
    </source>
</evidence>
<feature type="binding site" description="covalent" evidence="13">
    <location>
        <position position="169"/>
    </location>
    <ligand>
        <name>heme</name>
        <dbReference type="ChEBI" id="CHEBI:30413"/>
        <label>4</label>
    </ligand>
</feature>
<proteinExistence type="inferred from homology"/>
<comment type="PTM">
    <text evidence="12">Binds 4 heme groups per subunit.</text>
</comment>
<dbReference type="SUPFAM" id="SSF48695">
    <property type="entry name" value="Multiheme cytochromes"/>
    <property type="match status" value="1"/>
</dbReference>
<keyword evidence="8 12" id="KW-0249">Electron transport</keyword>
<evidence type="ECO:0000256" key="4">
    <source>
        <dbReference type="ARBA" id="ARBA00022475"/>
    </source>
</evidence>
<dbReference type="InterPro" id="IPR036280">
    <property type="entry name" value="Multihaem_cyt_sf"/>
</dbReference>
<protein>
    <recommendedName>
        <fullName evidence="12">Cytochrome c-type protein</fullName>
    </recommendedName>
</protein>
<dbReference type="PANTHER" id="PTHR30333:SF3">
    <property type="entry name" value="CYTOCHROME C-TYPE PROTEIN TORY"/>
    <property type="match status" value="1"/>
</dbReference>
<dbReference type="AlphaFoldDB" id="A0A2S3R7K7"/>
<evidence type="ECO:0000256" key="11">
    <source>
        <dbReference type="ARBA" id="ARBA00023136"/>
    </source>
</evidence>